<evidence type="ECO:0000259" key="1">
    <source>
        <dbReference type="Pfam" id="PF11795"/>
    </source>
</evidence>
<dbReference type="Proteomes" id="UP000886251">
    <property type="component" value="Unassembled WGS sequence"/>
</dbReference>
<comment type="caution">
    <text evidence="2">The sequence shown here is derived from an EMBL/GenBank/DDBJ whole genome shotgun (WGS) entry which is preliminary data.</text>
</comment>
<dbReference type="InterPro" id="IPR024537">
    <property type="entry name" value="DUF3322"/>
</dbReference>
<dbReference type="Pfam" id="PF11795">
    <property type="entry name" value="DUF3322"/>
    <property type="match status" value="1"/>
</dbReference>
<dbReference type="EMBL" id="DRKP01000102">
    <property type="protein sequence ID" value="HEB96576.1"/>
    <property type="molecule type" value="Genomic_DNA"/>
</dbReference>
<reference evidence="2" key="1">
    <citation type="journal article" date="2020" name="mSystems">
        <title>Genome- and Community-Level Interaction Insights into Carbon Utilization and Element Cycling Functions of Hydrothermarchaeota in Hydrothermal Sediment.</title>
        <authorList>
            <person name="Zhou Z."/>
            <person name="Liu Y."/>
            <person name="Xu W."/>
            <person name="Pan J."/>
            <person name="Luo Z.H."/>
            <person name="Li M."/>
        </authorList>
    </citation>
    <scope>NUCLEOTIDE SEQUENCE [LARGE SCALE GENOMIC DNA]</scope>
    <source>
        <strain evidence="2">HyVt-443</strain>
    </source>
</reference>
<dbReference type="AlphaFoldDB" id="A0A831W7J0"/>
<proteinExistence type="predicted"/>
<organism evidence="2">
    <name type="scientific">Sedimenticola thiotaurini</name>
    <dbReference type="NCBI Taxonomy" id="1543721"/>
    <lineage>
        <taxon>Bacteria</taxon>
        <taxon>Pseudomonadati</taxon>
        <taxon>Pseudomonadota</taxon>
        <taxon>Gammaproteobacteria</taxon>
        <taxon>Chromatiales</taxon>
        <taxon>Sedimenticolaceae</taxon>
        <taxon>Sedimenticola</taxon>
    </lineage>
</organism>
<sequence length="275" mass="29957">MGPAGGRETVKSVDTNVVRDGISHVAGTVWLPLSRHGRRTCDTPAGAPQAWRGMPAGASVRLRFGIPSVPWGIDGRVPVPPVAGICCRVNRMTMAHPVDQFIHAAALAHWQAGDALRAWLGDGDSYPFTIDLPAGDAIPLATTGIDRLGWVHSLETASKCHAGHGYRIEYVDAAATARRPVRVVFDEPIDLIRYLGREEELRRFLQLARDIRSRFPALRRWIERQPMEVLAAGDAWPAILERLGQPQASGPPLSPQESELVERLRAVLADAAEGS</sequence>
<gene>
    <name evidence="2" type="ORF">ENI96_09120</name>
</gene>
<name>A0A831W7J0_9GAMM</name>
<accession>A0A831W7J0</accession>
<evidence type="ECO:0000313" key="2">
    <source>
        <dbReference type="EMBL" id="HEB96576.1"/>
    </source>
</evidence>
<feature type="domain" description="DUF3322" evidence="1">
    <location>
        <begin position="104"/>
        <end position="236"/>
    </location>
</feature>
<protein>
    <recommendedName>
        <fullName evidence="1">DUF3322 domain-containing protein</fullName>
    </recommendedName>
</protein>